<gene>
    <name evidence="1" type="ORF">APLA_LOCUS1771</name>
</gene>
<evidence type="ECO:0000313" key="2">
    <source>
        <dbReference type="Proteomes" id="UP000494256"/>
    </source>
</evidence>
<organism evidence="1 2">
    <name type="scientific">Arctia plantaginis</name>
    <name type="common">Wood tiger moth</name>
    <name type="synonym">Phalaena plantaginis</name>
    <dbReference type="NCBI Taxonomy" id="874455"/>
    <lineage>
        <taxon>Eukaryota</taxon>
        <taxon>Metazoa</taxon>
        <taxon>Ecdysozoa</taxon>
        <taxon>Arthropoda</taxon>
        <taxon>Hexapoda</taxon>
        <taxon>Insecta</taxon>
        <taxon>Pterygota</taxon>
        <taxon>Neoptera</taxon>
        <taxon>Endopterygota</taxon>
        <taxon>Lepidoptera</taxon>
        <taxon>Glossata</taxon>
        <taxon>Ditrysia</taxon>
        <taxon>Noctuoidea</taxon>
        <taxon>Erebidae</taxon>
        <taxon>Arctiinae</taxon>
        <taxon>Arctia</taxon>
    </lineage>
</organism>
<name>A0A8S0YYG3_ARCPL</name>
<dbReference type="EMBL" id="CADEBD010000171">
    <property type="protein sequence ID" value="CAB3224184.1"/>
    <property type="molecule type" value="Genomic_DNA"/>
</dbReference>
<sequence length="86" mass="9492">MTTDGASVMVKVGKLVSCYQQLCFAHGIQLAVVDILYKKRVEGDIELTKKSLTILDIDDDENVAEINDVEGLTITIDRQPADVIRV</sequence>
<dbReference type="AlphaFoldDB" id="A0A8S0YYG3"/>
<proteinExistence type="predicted"/>
<comment type="caution">
    <text evidence="1">The sequence shown here is derived from an EMBL/GenBank/DDBJ whole genome shotgun (WGS) entry which is preliminary data.</text>
</comment>
<protein>
    <submittedName>
        <fullName evidence="1">Uncharacterized protein</fullName>
    </submittedName>
</protein>
<dbReference type="OrthoDB" id="7112254at2759"/>
<evidence type="ECO:0000313" key="1">
    <source>
        <dbReference type="EMBL" id="CAB3224184.1"/>
    </source>
</evidence>
<reference evidence="1 2" key="1">
    <citation type="submission" date="2020-04" db="EMBL/GenBank/DDBJ databases">
        <authorList>
            <person name="Wallbank WR R."/>
            <person name="Pardo Diaz C."/>
            <person name="Kozak K."/>
            <person name="Martin S."/>
            <person name="Jiggins C."/>
            <person name="Moest M."/>
            <person name="Warren A I."/>
            <person name="Byers J.R.P. K."/>
            <person name="Montejo-Kovacevich G."/>
            <person name="Yen C E."/>
        </authorList>
    </citation>
    <scope>NUCLEOTIDE SEQUENCE [LARGE SCALE GENOMIC DNA]</scope>
</reference>
<accession>A0A8S0YYG3</accession>
<dbReference type="Proteomes" id="UP000494256">
    <property type="component" value="Unassembled WGS sequence"/>
</dbReference>